<dbReference type="Proteomes" id="UP000650467">
    <property type="component" value="Unassembled WGS sequence"/>
</dbReference>
<evidence type="ECO:0000256" key="9">
    <source>
        <dbReference type="SAM" id="MobiDB-lite"/>
    </source>
</evidence>
<keyword evidence="11" id="KW-1185">Reference proteome</keyword>
<protein>
    <submittedName>
        <fullName evidence="10">Uncharacterized protein</fullName>
    </submittedName>
</protein>
<evidence type="ECO:0000256" key="2">
    <source>
        <dbReference type="ARBA" id="ARBA00004229"/>
    </source>
</evidence>
<name>A0A835SSC8_CHLIN</name>
<keyword evidence="7" id="KW-0472">Membrane</keyword>
<dbReference type="EMBL" id="JAEHOC010000021">
    <property type="protein sequence ID" value="KAG2432457.1"/>
    <property type="molecule type" value="Genomic_DNA"/>
</dbReference>
<keyword evidence="5" id="KW-0812">Transmembrane</keyword>
<dbReference type="GO" id="GO:0016020">
    <property type="term" value="C:membrane"/>
    <property type="evidence" value="ECO:0007669"/>
    <property type="project" value="UniProtKB-SubCell"/>
</dbReference>
<keyword evidence="4" id="KW-0934">Plastid</keyword>
<dbReference type="InterPro" id="IPR022796">
    <property type="entry name" value="Chloroa_b-bind"/>
</dbReference>
<dbReference type="Pfam" id="PF00504">
    <property type="entry name" value="Chloroa_b-bind"/>
    <property type="match status" value="1"/>
</dbReference>
<reference evidence="10" key="1">
    <citation type="journal article" date="2020" name="bioRxiv">
        <title>Comparative genomics of Chlamydomonas.</title>
        <authorList>
            <person name="Craig R.J."/>
            <person name="Hasan A.R."/>
            <person name="Ness R.W."/>
            <person name="Keightley P.D."/>
        </authorList>
    </citation>
    <scope>NUCLEOTIDE SEQUENCE</scope>
    <source>
        <strain evidence="10">SAG 7.73</strain>
    </source>
</reference>
<organism evidence="10 11">
    <name type="scientific">Chlamydomonas incerta</name>
    <dbReference type="NCBI Taxonomy" id="51695"/>
    <lineage>
        <taxon>Eukaryota</taxon>
        <taxon>Viridiplantae</taxon>
        <taxon>Chlorophyta</taxon>
        <taxon>core chlorophytes</taxon>
        <taxon>Chlorophyceae</taxon>
        <taxon>CS clade</taxon>
        <taxon>Chlamydomonadales</taxon>
        <taxon>Chlamydomonadaceae</taxon>
        <taxon>Chlamydomonas</taxon>
    </lineage>
</organism>
<dbReference type="Gene3D" id="1.10.3460.10">
    <property type="entry name" value="Chlorophyll a/b binding protein domain"/>
    <property type="match status" value="1"/>
</dbReference>
<keyword evidence="6" id="KW-1133">Transmembrane helix</keyword>
<evidence type="ECO:0000256" key="8">
    <source>
        <dbReference type="ARBA" id="ARBA00037956"/>
    </source>
</evidence>
<proteinExistence type="inferred from homology"/>
<keyword evidence="3" id="KW-0150">Chloroplast</keyword>
<dbReference type="GO" id="GO:0009507">
    <property type="term" value="C:chloroplast"/>
    <property type="evidence" value="ECO:0007669"/>
    <property type="project" value="UniProtKB-SubCell"/>
</dbReference>
<comment type="similarity">
    <text evidence="8">Belongs to the ELIP/psbS family.</text>
</comment>
<accession>A0A835SSC8</accession>
<sequence>MALSMTLRSGAHSAALKRPSAGKRCSRQVVRAAPQNEADGTVAPTTTGTVFFAGKSYTPEEWDKEVASGTFVRPAAATAATNTSTSTSFLSFNDVMSFSGTAPEIVNGRLAMLGFVSAVAAEMVSGEGVLKQWSEEPTGIAIAFILFISGSMVTAFRPRRDEKLGPFTPQAELLNGRAAMIGFAAMLAIEIAMGKPLI</sequence>
<evidence type="ECO:0000256" key="7">
    <source>
        <dbReference type="ARBA" id="ARBA00023136"/>
    </source>
</evidence>
<gene>
    <name evidence="10" type="ORF">HXX76_008802</name>
</gene>
<evidence type="ECO:0000256" key="6">
    <source>
        <dbReference type="ARBA" id="ARBA00022989"/>
    </source>
</evidence>
<comment type="subcellular location">
    <subcellularLocation>
        <location evidence="1">Membrane</location>
        <topology evidence="1">Multi-pass membrane protein</topology>
    </subcellularLocation>
    <subcellularLocation>
        <location evidence="2">Plastid</location>
        <location evidence="2">Chloroplast</location>
    </subcellularLocation>
</comment>
<dbReference type="OrthoDB" id="513190at2759"/>
<evidence type="ECO:0000256" key="5">
    <source>
        <dbReference type="ARBA" id="ARBA00022692"/>
    </source>
</evidence>
<feature type="region of interest" description="Disordered" evidence="9">
    <location>
        <begin position="1"/>
        <end position="25"/>
    </location>
</feature>
<evidence type="ECO:0000256" key="4">
    <source>
        <dbReference type="ARBA" id="ARBA00022640"/>
    </source>
</evidence>
<evidence type="ECO:0000313" key="11">
    <source>
        <dbReference type="Proteomes" id="UP000650467"/>
    </source>
</evidence>
<evidence type="ECO:0000256" key="3">
    <source>
        <dbReference type="ARBA" id="ARBA00022528"/>
    </source>
</evidence>
<dbReference type="PANTHER" id="PTHR14154">
    <property type="entry name" value="UPF0041 BRAIN PROTEIN 44-RELATED"/>
    <property type="match status" value="1"/>
</dbReference>
<comment type="caution">
    <text evidence="10">The sequence shown here is derived from an EMBL/GenBank/DDBJ whole genome shotgun (WGS) entry which is preliminary data.</text>
</comment>
<evidence type="ECO:0000256" key="1">
    <source>
        <dbReference type="ARBA" id="ARBA00004141"/>
    </source>
</evidence>
<dbReference type="SUPFAM" id="SSF103511">
    <property type="entry name" value="Chlorophyll a-b binding protein"/>
    <property type="match status" value="1"/>
</dbReference>
<dbReference type="AlphaFoldDB" id="A0A835SSC8"/>
<evidence type="ECO:0000313" key="10">
    <source>
        <dbReference type="EMBL" id="KAG2432457.1"/>
    </source>
</evidence>